<dbReference type="Gene3D" id="3.40.640.10">
    <property type="entry name" value="Type I PLP-dependent aspartate aminotransferase-like (Major domain)"/>
    <property type="match status" value="1"/>
</dbReference>
<evidence type="ECO:0000256" key="6">
    <source>
        <dbReference type="ARBA" id="ARBA00061376"/>
    </source>
</evidence>
<comment type="similarity">
    <text evidence="6">Belongs to the trans-sulfuration enzymes family. MET7 subfamily.</text>
</comment>
<evidence type="ECO:0000256" key="5">
    <source>
        <dbReference type="ARBA" id="ARBA00034478"/>
    </source>
</evidence>
<evidence type="ECO:0000256" key="4">
    <source>
        <dbReference type="ARBA" id="ARBA00023167"/>
    </source>
</evidence>
<dbReference type="OrthoDB" id="10047078at2759"/>
<sequence length="575" mass="64974">MTEIAFGQPLPSGLQFAVSFGIPTWDLAIGYVEKRPEVVTKMATGYPRYFPQPEVQKLCDYFIKKYAQGSESCRPFPSYRLACKCLDYVKSIRGSQISAHLETESFILKSDEKTSTENPAEVKITIAAILAMDDEMEIVKEFWKLRGECVSSRLAATVNRLLDVMDPASINAHRELEADIIFAKKEGEEAKKIIRKRVAENHCQPFGIQSRTLKNDRLTLTPDKDVYLVSSGMSSIFAARDLLSYWERTKVGSSSLDEDNIMKNGNKTLCETAAVFGFPFKDTKVIMENFGTCKFFGHGNSKDVTELKKYLETDGQRILGVFVETPSNPLLNMPDLRALRKLADQYGFFVVVDDTIGGLNVDILPYADVVCTSLTKLFSGTSNVMGGSIILNPGSRLYSYGLDFFKSAEFEDLLWCQDAITLEINSRDFEERTLRANENTQKLLEHVITPEVGKVFKKIYFPNVSSKETFINYEAVRNQRGGYGCMFSLAFYAEEEAELFFNSLKIYKGPSNGTNFTLACPYVHLAHHFELEDVSKFGADSSLVRVSVGQEDSQWQHEVFFNAIDIVRRWRSQHP</sequence>
<evidence type="ECO:0000313" key="9">
    <source>
        <dbReference type="Proteomes" id="UP000190831"/>
    </source>
</evidence>
<dbReference type="SUPFAM" id="SSF53383">
    <property type="entry name" value="PLP-dependent transferases"/>
    <property type="match status" value="1"/>
</dbReference>
<dbReference type="PANTHER" id="PTHR42699:SF1">
    <property type="entry name" value="CYSTATHIONINE GAMMA-SYNTHASE-RELATED"/>
    <property type="match status" value="1"/>
</dbReference>
<evidence type="ECO:0000313" key="8">
    <source>
        <dbReference type="EMBL" id="SCW02979.1"/>
    </source>
</evidence>
<evidence type="ECO:0000256" key="2">
    <source>
        <dbReference type="ARBA" id="ARBA00022605"/>
    </source>
</evidence>
<evidence type="ECO:0000256" key="1">
    <source>
        <dbReference type="ARBA" id="ARBA00001933"/>
    </source>
</evidence>
<keyword evidence="2" id="KW-0028">Amino-acid biosynthesis</keyword>
<dbReference type="Gene3D" id="3.90.1150.10">
    <property type="entry name" value="Aspartate Aminotransferase, domain 1"/>
    <property type="match status" value="1"/>
</dbReference>
<dbReference type="Pfam" id="PF01053">
    <property type="entry name" value="Cys_Met_Meta_PP"/>
    <property type="match status" value="1"/>
</dbReference>
<name>A0A1G4MGL6_LACFM</name>
<dbReference type="STRING" id="4955.A0A1G4MGL6"/>
<dbReference type="InterPro" id="IPR015424">
    <property type="entry name" value="PyrdxlP-dep_Trfase"/>
</dbReference>
<dbReference type="GO" id="GO:0009086">
    <property type="term" value="P:methionine biosynthetic process"/>
    <property type="evidence" value="ECO:0007669"/>
    <property type="project" value="UniProtKB-KW"/>
</dbReference>
<dbReference type="Proteomes" id="UP000190831">
    <property type="component" value="Chromosome G"/>
</dbReference>
<accession>A0A1G4MGL6</accession>
<dbReference type="OMA" id="LACPYVH"/>
<dbReference type="InterPro" id="IPR000277">
    <property type="entry name" value="Cys/Met-Metab_PyrdxlP-dep_enz"/>
</dbReference>
<protein>
    <submittedName>
        <fullName evidence="8">LAFE_0G00276g1_1</fullName>
    </submittedName>
</protein>
<dbReference type="InterPro" id="IPR015422">
    <property type="entry name" value="PyrdxlP-dep_Trfase_small"/>
</dbReference>
<reference evidence="8 9" key="1">
    <citation type="submission" date="2016-03" db="EMBL/GenBank/DDBJ databases">
        <authorList>
            <person name="Devillers H."/>
        </authorList>
    </citation>
    <scope>NUCLEOTIDE SEQUENCE [LARGE SCALE GENOMIC DNA]</scope>
    <source>
        <strain evidence="8">CBS 6772</strain>
    </source>
</reference>
<evidence type="ECO:0000256" key="3">
    <source>
        <dbReference type="ARBA" id="ARBA00022898"/>
    </source>
</evidence>
<dbReference type="GO" id="GO:0003962">
    <property type="term" value="F:cystathionine gamma-synthase activity"/>
    <property type="evidence" value="ECO:0007669"/>
    <property type="project" value="TreeGrafter"/>
</dbReference>
<comment type="cofactor">
    <cofactor evidence="1 7">
        <name>pyridoxal 5'-phosphate</name>
        <dbReference type="ChEBI" id="CHEBI:597326"/>
    </cofactor>
</comment>
<keyword evidence="3 7" id="KW-0663">Pyridoxal phosphate</keyword>
<organism evidence="8 9">
    <name type="scientific">Lachancea fermentati</name>
    <name type="common">Zygosaccharomyces fermentati</name>
    <dbReference type="NCBI Taxonomy" id="4955"/>
    <lineage>
        <taxon>Eukaryota</taxon>
        <taxon>Fungi</taxon>
        <taxon>Dikarya</taxon>
        <taxon>Ascomycota</taxon>
        <taxon>Saccharomycotina</taxon>
        <taxon>Saccharomycetes</taxon>
        <taxon>Saccharomycetales</taxon>
        <taxon>Saccharomycetaceae</taxon>
        <taxon>Lachancea</taxon>
    </lineage>
</organism>
<dbReference type="EMBL" id="LT598486">
    <property type="protein sequence ID" value="SCW02979.1"/>
    <property type="molecule type" value="Genomic_DNA"/>
</dbReference>
<dbReference type="PANTHER" id="PTHR42699">
    <property type="match status" value="1"/>
</dbReference>
<dbReference type="FunFam" id="3.90.1150.10:FF:000063">
    <property type="entry name" value="Probable cystathionine gamma-synthase"/>
    <property type="match status" value="1"/>
</dbReference>
<comment type="pathway">
    <text evidence="5">Amino-acid biosynthesis; L-methionine biosynthesis via de novo pathway.</text>
</comment>
<keyword evidence="9" id="KW-1185">Reference proteome</keyword>
<proteinExistence type="inferred from homology"/>
<dbReference type="GO" id="GO:0030170">
    <property type="term" value="F:pyridoxal phosphate binding"/>
    <property type="evidence" value="ECO:0007669"/>
    <property type="project" value="InterPro"/>
</dbReference>
<dbReference type="InterPro" id="IPR051750">
    <property type="entry name" value="Trans-sulfuration_enzymes"/>
</dbReference>
<dbReference type="AlphaFoldDB" id="A0A1G4MGL6"/>
<gene>
    <name evidence="8" type="ORF">LAFE_0G00276G</name>
</gene>
<dbReference type="GO" id="GO:0019346">
    <property type="term" value="P:transsulfuration"/>
    <property type="evidence" value="ECO:0007669"/>
    <property type="project" value="InterPro"/>
</dbReference>
<dbReference type="InterPro" id="IPR015421">
    <property type="entry name" value="PyrdxlP-dep_Trfase_major"/>
</dbReference>
<evidence type="ECO:0000256" key="7">
    <source>
        <dbReference type="RuleBase" id="RU362118"/>
    </source>
</evidence>
<keyword evidence="4" id="KW-0486">Methionine biosynthesis</keyword>